<proteinExistence type="predicted"/>
<keyword evidence="4" id="KW-1185">Reference proteome</keyword>
<dbReference type="Pfam" id="PF01648">
    <property type="entry name" value="ACPS"/>
    <property type="match status" value="1"/>
</dbReference>
<dbReference type="GO" id="GO:0008897">
    <property type="term" value="F:holo-[acyl-carrier-protein] synthase activity"/>
    <property type="evidence" value="ECO:0007669"/>
    <property type="project" value="InterPro"/>
</dbReference>
<gene>
    <name evidence="3" type="ORF">GMOD_00007914</name>
</gene>
<name>A0A3M7MFU2_9PLEO</name>
<dbReference type="Proteomes" id="UP000265663">
    <property type="component" value="Unassembled WGS sequence"/>
</dbReference>
<evidence type="ECO:0000313" key="3">
    <source>
        <dbReference type="EMBL" id="RMZ73406.1"/>
    </source>
</evidence>
<feature type="domain" description="4'-phosphopantetheinyl transferase" evidence="2">
    <location>
        <begin position="44"/>
        <end position="138"/>
    </location>
</feature>
<dbReference type="EMBL" id="KE747840">
    <property type="protein sequence ID" value="RMZ73406.1"/>
    <property type="molecule type" value="Genomic_DNA"/>
</dbReference>
<dbReference type="GO" id="GO:0000287">
    <property type="term" value="F:magnesium ion binding"/>
    <property type="evidence" value="ECO:0007669"/>
    <property type="project" value="InterPro"/>
</dbReference>
<evidence type="ECO:0000313" key="4">
    <source>
        <dbReference type="Proteomes" id="UP000265663"/>
    </source>
</evidence>
<dbReference type="InterPro" id="IPR008278">
    <property type="entry name" value="4-PPantetheinyl_Trfase_dom"/>
</dbReference>
<dbReference type="AlphaFoldDB" id="A0A3M7MFU2"/>
<organism evidence="3 4">
    <name type="scientific">Pyrenophora seminiperda CCB06</name>
    <dbReference type="NCBI Taxonomy" id="1302712"/>
    <lineage>
        <taxon>Eukaryota</taxon>
        <taxon>Fungi</taxon>
        <taxon>Dikarya</taxon>
        <taxon>Ascomycota</taxon>
        <taxon>Pezizomycotina</taxon>
        <taxon>Dothideomycetes</taxon>
        <taxon>Pleosporomycetidae</taxon>
        <taxon>Pleosporales</taxon>
        <taxon>Pleosporineae</taxon>
        <taxon>Pleosporaceae</taxon>
        <taxon>Pyrenophora</taxon>
    </lineage>
</organism>
<evidence type="ECO:0000256" key="1">
    <source>
        <dbReference type="ARBA" id="ARBA00022679"/>
    </source>
</evidence>
<keyword evidence="1" id="KW-0808">Transferase</keyword>
<accession>A0A3M7MFU2</accession>
<protein>
    <submittedName>
        <fullName evidence="3">Holo-[acyl carrier ] synthase</fullName>
    </submittedName>
</protein>
<reference evidence="3 4" key="1">
    <citation type="journal article" date="2014" name="PLoS ONE">
        <title>De novo Genome Assembly of the Fungal Plant Pathogen Pyrenophora semeniperda.</title>
        <authorList>
            <person name="Soliai M.M."/>
            <person name="Meyer S.E."/>
            <person name="Udall J.A."/>
            <person name="Elzinga D.E."/>
            <person name="Hermansen R.A."/>
            <person name="Bodily P.M."/>
            <person name="Hart A.A."/>
            <person name="Coleman C.E."/>
        </authorList>
    </citation>
    <scope>NUCLEOTIDE SEQUENCE [LARGE SCALE GENOMIC DNA]</scope>
    <source>
        <strain evidence="3 4">CCB06</strain>
        <tissue evidence="3">Mycelium</tissue>
    </source>
</reference>
<dbReference type="OrthoDB" id="15433at2759"/>
<dbReference type="Gene3D" id="3.90.470.20">
    <property type="entry name" value="4'-phosphopantetheinyl transferase domain"/>
    <property type="match status" value="1"/>
</dbReference>
<evidence type="ECO:0000259" key="2">
    <source>
        <dbReference type="Pfam" id="PF01648"/>
    </source>
</evidence>
<dbReference type="SUPFAM" id="SSF56214">
    <property type="entry name" value="4'-phosphopantetheinyl transferase"/>
    <property type="match status" value="1"/>
</dbReference>
<sequence>MRALCANQHRPTKRDLGFFAPHSTYCIKRLKSTMPLRPFPFLFRVGTDICHVPRIREAITRQNKASPQRPLRQFLKTLLTEHEQQYFWKRFGSEAPFTNVDGVSQFLAGRFAAKEAIRKACTHLNYSSRGFQRIMVLPVTVSHHDEYRMVRPQGLVLDEDYAAHVAGSEDRVVGVEKAQERPLVDVDELDGQLCEISISHDGDYATAVAIVAGRDVD</sequence>
<dbReference type="InterPro" id="IPR037143">
    <property type="entry name" value="4-PPantetheinyl_Trfase_dom_sf"/>
</dbReference>